<dbReference type="Proteomes" id="UP001498421">
    <property type="component" value="Unassembled WGS sequence"/>
</dbReference>
<name>A0ABR1HUL7_9HYPO</name>
<protein>
    <submittedName>
        <fullName evidence="2">Uncharacterized protein</fullName>
    </submittedName>
</protein>
<dbReference type="EMBL" id="JAZAVK010000089">
    <property type="protein sequence ID" value="KAK7424657.1"/>
    <property type="molecule type" value="Genomic_DNA"/>
</dbReference>
<feature type="region of interest" description="Disordered" evidence="1">
    <location>
        <begin position="358"/>
        <end position="417"/>
    </location>
</feature>
<reference evidence="2 3" key="1">
    <citation type="journal article" date="2025" name="Microbiol. Resour. Announc.">
        <title>Draft genome sequences for Neonectria magnoliae and Neonectria punicea, canker pathogens of Liriodendron tulipifera and Acer saccharum in West Virginia.</title>
        <authorList>
            <person name="Petronek H.M."/>
            <person name="Kasson M.T."/>
            <person name="Metheny A.M."/>
            <person name="Stauder C.M."/>
            <person name="Lovett B."/>
            <person name="Lynch S.C."/>
            <person name="Garnas J.R."/>
            <person name="Kasson L.R."/>
            <person name="Stajich J.E."/>
        </authorList>
    </citation>
    <scope>NUCLEOTIDE SEQUENCE [LARGE SCALE GENOMIC DNA]</scope>
    <source>
        <strain evidence="2 3">NRRL 64651</strain>
    </source>
</reference>
<evidence type="ECO:0000313" key="2">
    <source>
        <dbReference type="EMBL" id="KAK7424657.1"/>
    </source>
</evidence>
<accession>A0ABR1HUL7</accession>
<feature type="region of interest" description="Disordered" evidence="1">
    <location>
        <begin position="453"/>
        <end position="478"/>
    </location>
</feature>
<sequence>MSSTQATTGPDEVALEYEWCLALILGKVFNEGTERAQQWLEESRPRVTREEFLAPGQPGCPDPVFDEHWDQGDEDRLQQFWNESRVKAIVENLSDSDMSLQFLWRTCIRMMRIDPFSLLKSELRVAAADHSKIAWEGIMISGPMWSDEVCRLLSRLISHPFFSCALPDEKLRFYLKWAVICRTDDRRPLKTEDFTPCPIVRRLIRTPSPGKQPWRKVHETFRMAYWEKYGGYTVESSVLHAIAESTPVPYRPERLGPRAPYDLCAGDITQVLTALDRLSSYGFGNLVSSDVALEIVWMAHGGRNYPVGDEEFREVVGNCWLADNRRNMKRALSITGGELGIWEYYGLPEKDVDLDLGLDNESSYSSERPERSDASDQVNDAECLDNGSLHDEEEEGHDEDEEGQDDEGGLTDDGSSSHEWLQICPRCCRSYHRDEFVTRAGNTKRFCNGCTRAHPGPSEPVPTSQALAEPAPTGPNDSLVSRQEMDLSIRLGSAPELDSAERILQVIDDLDADFAALPGLRGGARLDL</sequence>
<evidence type="ECO:0000313" key="3">
    <source>
        <dbReference type="Proteomes" id="UP001498421"/>
    </source>
</evidence>
<keyword evidence="3" id="KW-1185">Reference proteome</keyword>
<evidence type="ECO:0000256" key="1">
    <source>
        <dbReference type="SAM" id="MobiDB-lite"/>
    </source>
</evidence>
<gene>
    <name evidence="2" type="ORF">QQZ08_008540</name>
</gene>
<comment type="caution">
    <text evidence="2">The sequence shown here is derived from an EMBL/GenBank/DDBJ whole genome shotgun (WGS) entry which is preliminary data.</text>
</comment>
<organism evidence="2 3">
    <name type="scientific">Neonectria magnoliae</name>
    <dbReference type="NCBI Taxonomy" id="2732573"/>
    <lineage>
        <taxon>Eukaryota</taxon>
        <taxon>Fungi</taxon>
        <taxon>Dikarya</taxon>
        <taxon>Ascomycota</taxon>
        <taxon>Pezizomycotina</taxon>
        <taxon>Sordariomycetes</taxon>
        <taxon>Hypocreomycetidae</taxon>
        <taxon>Hypocreales</taxon>
        <taxon>Nectriaceae</taxon>
        <taxon>Neonectria</taxon>
    </lineage>
</organism>
<proteinExistence type="predicted"/>
<feature type="compositionally biased region" description="Acidic residues" evidence="1">
    <location>
        <begin position="391"/>
        <end position="410"/>
    </location>
</feature>